<organism evidence="1">
    <name type="scientific">Arundo donax</name>
    <name type="common">Giant reed</name>
    <name type="synonym">Donax arundinaceus</name>
    <dbReference type="NCBI Taxonomy" id="35708"/>
    <lineage>
        <taxon>Eukaryota</taxon>
        <taxon>Viridiplantae</taxon>
        <taxon>Streptophyta</taxon>
        <taxon>Embryophyta</taxon>
        <taxon>Tracheophyta</taxon>
        <taxon>Spermatophyta</taxon>
        <taxon>Magnoliopsida</taxon>
        <taxon>Liliopsida</taxon>
        <taxon>Poales</taxon>
        <taxon>Poaceae</taxon>
        <taxon>PACMAD clade</taxon>
        <taxon>Arundinoideae</taxon>
        <taxon>Arundineae</taxon>
        <taxon>Arundo</taxon>
    </lineage>
</organism>
<sequence length="42" mass="4723">MCTEEAQGDDGGRSNTMHLLYRQGEYWPLSGPYGRSWGLSLC</sequence>
<dbReference type="EMBL" id="GBRH01205738">
    <property type="protein sequence ID" value="JAD92157.1"/>
    <property type="molecule type" value="Transcribed_RNA"/>
</dbReference>
<protein>
    <submittedName>
        <fullName evidence="1">Uncharacterized protein</fullName>
    </submittedName>
</protein>
<accession>A0A0A9E874</accession>
<reference evidence="1" key="2">
    <citation type="journal article" date="2015" name="Data Brief">
        <title>Shoot transcriptome of the giant reed, Arundo donax.</title>
        <authorList>
            <person name="Barrero R.A."/>
            <person name="Guerrero F.D."/>
            <person name="Moolhuijzen P."/>
            <person name="Goolsby J.A."/>
            <person name="Tidwell J."/>
            <person name="Bellgard S.E."/>
            <person name="Bellgard M.I."/>
        </authorList>
    </citation>
    <scope>NUCLEOTIDE SEQUENCE</scope>
    <source>
        <tissue evidence="1">Shoot tissue taken approximately 20 cm above the soil surface</tissue>
    </source>
</reference>
<evidence type="ECO:0000313" key="1">
    <source>
        <dbReference type="EMBL" id="JAD92157.1"/>
    </source>
</evidence>
<name>A0A0A9E874_ARUDO</name>
<proteinExistence type="predicted"/>
<dbReference type="AlphaFoldDB" id="A0A0A9E874"/>
<reference evidence="1" key="1">
    <citation type="submission" date="2014-09" db="EMBL/GenBank/DDBJ databases">
        <authorList>
            <person name="Magalhaes I.L.F."/>
            <person name="Oliveira U."/>
            <person name="Santos F.R."/>
            <person name="Vidigal T.H.D.A."/>
            <person name="Brescovit A.D."/>
            <person name="Santos A.J."/>
        </authorList>
    </citation>
    <scope>NUCLEOTIDE SEQUENCE</scope>
    <source>
        <tissue evidence="1">Shoot tissue taken approximately 20 cm above the soil surface</tissue>
    </source>
</reference>